<feature type="compositionally biased region" description="Low complexity" evidence="1">
    <location>
        <begin position="157"/>
        <end position="173"/>
    </location>
</feature>
<comment type="caution">
    <text evidence="3">The sequence shown here is derived from an EMBL/GenBank/DDBJ whole genome shotgun (WGS) entry which is preliminary data.</text>
</comment>
<organism evidence="3 4">
    <name type="scientific">Apiospora marii</name>
    <dbReference type="NCBI Taxonomy" id="335849"/>
    <lineage>
        <taxon>Eukaryota</taxon>
        <taxon>Fungi</taxon>
        <taxon>Dikarya</taxon>
        <taxon>Ascomycota</taxon>
        <taxon>Pezizomycotina</taxon>
        <taxon>Sordariomycetes</taxon>
        <taxon>Xylariomycetidae</taxon>
        <taxon>Amphisphaeriales</taxon>
        <taxon>Apiosporaceae</taxon>
        <taxon>Apiospora</taxon>
    </lineage>
</organism>
<dbReference type="PANTHER" id="PTHR15629:SF2">
    <property type="entry name" value="SH3 DOMAIN-CONTAINING YSC84-LIKE PROTEIN 1"/>
    <property type="match status" value="1"/>
</dbReference>
<protein>
    <recommendedName>
        <fullName evidence="2">Ysc84 actin-binding domain-containing protein</fullName>
    </recommendedName>
</protein>
<dbReference type="Pfam" id="PF04366">
    <property type="entry name" value="Ysc84"/>
    <property type="match status" value="1"/>
</dbReference>
<feature type="domain" description="Ysc84 actin-binding" evidence="2">
    <location>
        <begin position="369"/>
        <end position="502"/>
    </location>
</feature>
<keyword evidence="4" id="KW-1185">Reference proteome</keyword>
<feature type="compositionally biased region" description="Basic and acidic residues" evidence="1">
    <location>
        <begin position="28"/>
        <end position="43"/>
    </location>
</feature>
<feature type="compositionally biased region" description="Low complexity" evidence="1">
    <location>
        <begin position="13"/>
        <end position="24"/>
    </location>
</feature>
<dbReference type="Proteomes" id="UP001396898">
    <property type="component" value="Unassembled WGS sequence"/>
</dbReference>
<sequence length="525" mass="54665">MAASRAGTGDNAQQQQSDSPDSKSGLPMKERYDQSPDLRHESYDYTPSDSDSRKGDRSTLECGSDDDSATDRTRPQNYLPQEGPDPPTNSLRTESRGSLTLHGRGAPPSYEDSVAAYRRSNNDNNNYAPSSRAEKQEPAAAFSIPSFRLPGDCSPLSPKSAAPESPVSSSVSPVSPVSPMMLVAAQPPPLISTAQEHHQQHQSQQAYSSGRPILAPSLAALSVPLARTTTSSSLSSSLQQYSSNLCSTTAMDKECAKARKILQSFLASHANQSCPSLGGVQDTKPATNRSSSKSTPVQIPDTVLQQAHGLVIYTVIRAGFNLSGSMGSGVVLARLPSPDNSVGGDTSSISTSSSGFRRWSGPSAFSVYGAGASLIGGFDVSESVCVLNSAEAVSAFYHGTTSRGGAELGSYQRNVVRFGGKSGGGGGGGALAVAPGPTVHSGSPTKGEATPPMWIYNKTRGLYIGGSVDGTVFNEKRDVNESFYDEPGITPDCILTGRVRPEFQGAAGAVLGGIVALGFGKWGEG</sequence>
<name>A0ABR1RAD3_9PEZI</name>
<gene>
    <name evidence="3" type="ORF">PG991_012306</name>
</gene>
<feature type="compositionally biased region" description="Basic and acidic residues" evidence="1">
    <location>
        <begin position="50"/>
        <end position="59"/>
    </location>
</feature>
<dbReference type="InterPro" id="IPR007461">
    <property type="entry name" value="Ysc84_actin-binding"/>
</dbReference>
<reference evidence="3 4" key="1">
    <citation type="submission" date="2023-01" db="EMBL/GenBank/DDBJ databases">
        <title>Analysis of 21 Apiospora genomes using comparative genomics revels a genus with tremendous synthesis potential of carbohydrate active enzymes and secondary metabolites.</title>
        <authorList>
            <person name="Sorensen T."/>
        </authorList>
    </citation>
    <scope>NUCLEOTIDE SEQUENCE [LARGE SCALE GENOMIC DNA]</scope>
    <source>
        <strain evidence="3 4">CBS 20057</strain>
    </source>
</reference>
<proteinExistence type="predicted"/>
<dbReference type="EMBL" id="JAQQWI010000017">
    <property type="protein sequence ID" value="KAK8006009.1"/>
    <property type="molecule type" value="Genomic_DNA"/>
</dbReference>
<dbReference type="InterPro" id="IPR051702">
    <property type="entry name" value="SH3_domain_YSC84-like"/>
</dbReference>
<accession>A0ABR1RAD3</accession>
<feature type="region of interest" description="Disordered" evidence="1">
    <location>
        <begin position="276"/>
        <end position="297"/>
    </location>
</feature>
<feature type="compositionally biased region" description="Polar residues" evidence="1">
    <location>
        <begin position="284"/>
        <end position="297"/>
    </location>
</feature>
<feature type="region of interest" description="Disordered" evidence="1">
    <location>
        <begin position="1"/>
        <end position="173"/>
    </location>
</feature>
<evidence type="ECO:0000313" key="4">
    <source>
        <dbReference type="Proteomes" id="UP001396898"/>
    </source>
</evidence>
<dbReference type="PANTHER" id="PTHR15629">
    <property type="entry name" value="SH3YL1 PROTEIN"/>
    <property type="match status" value="1"/>
</dbReference>
<feature type="compositionally biased region" description="Polar residues" evidence="1">
    <location>
        <begin position="88"/>
        <end position="98"/>
    </location>
</feature>
<evidence type="ECO:0000256" key="1">
    <source>
        <dbReference type="SAM" id="MobiDB-lite"/>
    </source>
</evidence>
<evidence type="ECO:0000313" key="3">
    <source>
        <dbReference type="EMBL" id="KAK8006009.1"/>
    </source>
</evidence>
<evidence type="ECO:0000259" key="2">
    <source>
        <dbReference type="Pfam" id="PF04366"/>
    </source>
</evidence>